<comment type="caution">
    <text evidence="1">The sequence shown here is derived from an EMBL/GenBank/DDBJ whole genome shotgun (WGS) entry which is preliminary data.</text>
</comment>
<protein>
    <submittedName>
        <fullName evidence="1">Uncharacterized protein</fullName>
    </submittedName>
</protein>
<reference evidence="1 2" key="1">
    <citation type="journal article" date="2024" name="Plant Biotechnol. J.">
        <title>Genome and CRISPR/Cas9 system of a widespread forest tree (Populus alba) in the world.</title>
        <authorList>
            <person name="Liu Y.J."/>
            <person name="Jiang P.F."/>
            <person name="Han X.M."/>
            <person name="Li X.Y."/>
            <person name="Wang H.M."/>
            <person name="Wang Y.J."/>
            <person name="Wang X.X."/>
            <person name="Zeng Q.Y."/>
        </authorList>
    </citation>
    <scope>NUCLEOTIDE SEQUENCE [LARGE SCALE GENOMIC DNA]</scope>
    <source>
        <strain evidence="2">cv. PAL-ZL1</strain>
    </source>
</reference>
<gene>
    <name evidence="1" type="ORF">D5086_006962</name>
</gene>
<keyword evidence="2" id="KW-1185">Reference proteome</keyword>
<accession>A0ACC4CM50</accession>
<name>A0ACC4CM50_POPAL</name>
<dbReference type="Proteomes" id="UP000309997">
    <property type="component" value="Unassembled WGS sequence"/>
</dbReference>
<organism evidence="1 2">
    <name type="scientific">Populus alba</name>
    <name type="common">White poplar</name>
    <dbReference type="NCBI Taxonomy" id="43335"/>
    <lineage>
        <taxon>Eukaryota</taxon>
        <taxon>Viridiplantae</taxon>
        <taxon>Streptophyta</taxon>
        <taxon>Embryophyta</taxon>
        <taxon>Tracheophyta</taxon>
        <taxon>Spermatophyta</taxon>
        <taxon>Magnoliopsida</taxon>
        <taxon>eudicotyledons</taxon>
        <taxon>Gunneridae</taxon>
        <taxon>Pentapetalae</taxon>
        <taxon>rosids</taxon>
        <taxon>fabids</taxon>
        <taxon>Malpighiales</taxon>
        <taxon>Salicaceae</taxon>
        <taxon>Saliceae</taxon>
        <taxon>Populus</taxon>
    </lineage>
</organism>
<sequence length="158" mass="17392">MQMTRTDLRPDDDHCELTPSLAADIKTQKIHGSLVEWIIVIPKLNPQGLFIVRLPSSSELTLPYGMEIKANEPLFSASKKDDAYAEKQLKSTLSLRPLATKNSFSSRNGDGWTLLISSAFLLLDSSVLFSAIAASLFSLLLRITYSSGINTSINYIKG</sequence>
<proteinExistence type="predicted"/>
<dbReference type="EMBL" id="RCHU02000003">
    <property type="protein sequence ID" value="KAL3599044.1"/>
    <property type="molecule type" value="Genomic_DNA"/>
</dbReference>
<evidence type="ECO:0000313" key="2">
    <source>
        <dbReference type="Proteomes" id="UP000309997"/>
    </source>
</evidence>
<evidence type="ECO:0000313" key="1">
    <source>
        <dbReference type="EMBL" id="KAL3599044.1"/>
    </source>
</evidence>